<reference evidence="2" key="2">
    <citation type="journal article" name="Front. Microbiol.">
        <title>Degradative Capacity of Two Strains of Rhodonia placenta: From Phenotype to Genotype.</title>
        <authorList>
            <person name="Kolle M."/>
            <person name="Horta M.A.C."/>
            <person name="Nowrousian M."/>
            <person name="Ohm R.A."/>
            <person name="Benz J.P."/>
            <person name="Pilgard A."/>
        </authorList>
    </citation>
    <scope>NUCLEOTIDE SEQUENCE</scope>
    <source>
        <strain evidence="2">FPRL280</strain>
    </source>
</reference>
<name>A0A8H7NU31_9APHY</name>
<proteinExistence type="predicted"/>
<gene>
    <name evidence="2" type="ORF">IEO21_09668</name>
</gene>
<dbReference type="Proteomes" id="UP000639403">
    <property type="component" value="Unassembled WGS sequence"/>
</dbReference>
<protein>
    <submittedName>
        <fullName evidence="2">Uncharacterized protein</fullName>
    </submittedName>
</protein>
<evidence type="ECO:0000313" key="3">
    <source>
        <dbReference type="Proteomes" id="UP000639403"/>
    </source>
</evidence>
<feature type="region of interest" description="Disordered" evidence="1">
    <location>
        <begin position="168"/>
        <end position="191"/>
    </location>
</feature>
<sequence length="191" mass="21040">MRSPRSPPGGQPQPPPPPPGRPPSPPSPIVSSPATLPDKEMLKLLLPLRYNGKTVIECNRFISQLLIYWAVNTTLSTIELKIQVALSLLMVMLEPGPPRSSPSSRLSRSRSKEQQLPLLTKRPSSRPLKPASATSTMPLQHKSSSPNSVPTRSGGLFWVWGPGTPRQVPQRYPLPRLPQNRARDVHHVGSR</sequence>
<evidence type="ECO:0000313" key="2">
    <source>
        <dbReference type="EMBL" id="KAF9803495.1"/>
    </source>
</evidence>
<feature type="compositionally biased region" description="Pro residues" evidence="1">
    <location>
        <begin position="1"/>
        <end position="28"/>
    </location>
</feature>
<feature type="region of interest" description="Disordered" evidence="1">
    <location>
        <begin position="96"/>
        <end position="151"/>
    </location>
</feature>
<reference evidence="2" key="1">
    <citation type="submission" date="2020-11" db="EMBL/GenBank/DDBJ databases">
        <authorList>
            <person name="Koelle M."/>
            <person name="Horta M.A.C."/>
            <person name="Nowrousian M."/>
            <person name="Ohm R.A."/>
            <person name="Benz P."/>
            <person name="Pilgard A."/>
        </authorList>
    </citation>
    <scope>NUCLEOTIDE SEQUENCE</scope>
    <source>
        <strain evidence="2">FPRL280</strain>
    </source>
</reference>
<dbReference type="AlphaFoldDB" id="A0A8H7NU31"/>
<dbReference type="EMBL" id="JADOXO010000505">
    <property type="protein sequence ID" value="KAF9803495.1"/>
    <property type="molecule type" value="Genomic_DNA"/>
</dbReference>
<organism evidence="2 3">
    <name type="scientific">Rhodonia placenta</name>
    <dbReference type="NCBI Taxonomy" id="104341"/>
    <lineage>
        <taxon>Eukaryota</taxon>
        <taxon>Fungi</taxon>
        <taxon>Dikarya</taxon>
        <taxon>Basidiomycota</taxon>
        <taxon>Agaricomycotina</taxon>
        <taxon>Agaricomycetes</taxon>
        <taxon>Polyporales</taxon>
        <taxon>Adustoporiaceae</taxon>
        <taxon>Rhodonia</taxon>
    </lineage>
</organism>
<evidence type="ECO:0000256" key="1">
    <source>
        <dbReference type="SAM" id="MobiDB-lite"/>
    </source>
</evidence>
<feature type="compositionally biased region" description="Basic and acidic residues" evidence="1">
    <location>
        <begin position="181"/>
        <end position="191"/>
    </location>
</feature>
<feature type="region of interest" description="Disordered" evidence="1">
    <location>
        <begin position="1"/>
        <end position="33"/>
    </location>
</feature>
<feature type="compositionally biased region" description="Polar residues" evidence="1">
    <location>
        <begin position="132"/>
        <end position="151"/>
    </location>
</feature>
<comment type="caution">
    <text evidence="2">The sequence shown here is derived from an EMBL/GenBank/DDBJ whole genome shotgun (WGS) entry which is preliminary data.</text>
</comment>
<accession>A0A8H7NU31</accession>